<dbReference type="Proteomes" id="UP001221757">
    <property type="component" value="Unassembled WGS sequence"/>
</dbReference>
<sequence length="150" mass="16651">MPICEDCSEEFHALETPTCSKCIQLDGKSEIEKVAIRAKPQCMYCSVIYAQLMDPLCKHCCHELGLPRTQNTNLQKTPSGKIQAQKKALEKAVPGIARGMTRVEEMKNKKPYILVSITPQESEQPSKLLCSTSNFNHPSMPGSDSLVFHG</sequence>
<accession>A0AAD7GWN2</accession>
<reference evidence="1" key="1">
    <citation type="submission" date="2023-03" db="EMBL/GenBank/DDBJ databases">
        <title>Massive genome expansion in bonnet fungi (Mycena s.s.) driven by repeated elements and novel gene families across ecological guilds.</title>
        <authorList>
            <consortium name="Lawrence Berkeley National Laboratory"/>
            <person name="Harder C.B."/>
            <person name="Miyauchi S."/>
            <person name="Viragh M."/>
            <person name="Kuo A."/>
            <person name="Thoen E."/>
            <person name="Andreopoulos B."/>
            <person name="Lu D."/>
            <person name="Skrede I."/>
            <person name="Drula E."/>
            <person name="Henrissat B."/>
            <person name="Morin E."/>
            <person name="Kohler A."/>
            <person name="Barry K."/>
            <person name="LaButti K."/>
            <person name="Morin E."/>
            <person name="Salamov A."/>
            <person name="Lipzen A."/>
            <person name="Mereny Z."/>
            <person name="Hegedus B."/>
            <person name="Baldrian P."/>
            <person name="Stursova M."/>
            <person name="Weitz H."/>
            <person name="Taylor A."/>
            <person name="Grigoriev I.V."/>
            <person name="Nagy L.G."/>
            <person name="Martin F."/>
            <person name="Kauserud H."/>
        </authorList>
    </citation>
    <scope>NUCLEOTIDE SEQUENCE</scope>
    <source>
        <strain evidence="1">CBHHK067</strain>
    </source>
</reference>
<evidence type="ECO:0000313" key="1">
    <source>
        <dbReference type="EMBL" id="KAJ7706825.1"/>
    </source>
</evidence>
<proteinExistence type="predicted"/>
<protein>
    <submittedName>
        <fullName evidence="1">Uncharacterized protein</fullName>
    </submittedName>
</protein>
<gene>
    <name evidence="1" type="ORF">B0H17DRAFT_1125649</name>
</gene>
<name>A0AAD7GWN2_MYCRO</name>
<comment type="caution">
    <text evidence="1">The sequence shown here is derived from an EMBL/GenBank/DDBJ whole genome shotgun (WGS) entry which is preliminary data.</text>
</comment>
<organism evidence="1 2">
    <name type="scientific">Mycena rosella</name>
    <name type="common">Pink bonnet</name>
    <name type="synonym">Agaricus rosellus</name>
    <dbReference type="NCBI Taxonomy" id="1033263"/>
    <lineage>
        <taxon>Eukaryota</taxon>
        <taxon>Fungi</taxon>
        <taxon>Dikarya</taxon>
        <taxon>Basidiomycota</taxon>
        <taxon>Agaricomycotina</taxon>
        <taxon>Agaricomycetes</taxon>
        <taxon>Agaricomycetidae</taxon>
        <taxon>Agaricales</taxon>
        <taxon>Marasmiineae</taxon>
        <taxon>Mycenaceae</taxon>
        <taxon>Mycena</taxon>
    </lineage>
</organism>
<dbReference type="AlphaFoldDB" id="A0AAD7GWN2"/>
<evidence type="ECO:0000313" key="2">
    <source>
        <dbReference type="Proteomes" id="UP001221757"/>
    </source>
</evidence>
<dbReference type="EMBL" id="JARKIE010000006">
    <property type="protein sequence ID" value="KAJ7706825.1"/>
    <property type="molecule type" value="Genomic_DNA"/>
</dbReference>
<keyword evidence="2" id="KW-1185">Reference proteome</keyword>